<keyword evidence="3" id="KW-1133">Transmembrane helix</keyword>
<feature type="non-terminal residue" evidence="5">
    <location>
        <position position="1"/>
    </location>
</feature>
<keyword evidence="4" id="KW-0472">Membrane</keyword>
<name>A0ABV0NMF1_9TELE</name>
<evidence type="ECO:0000256" key="3">
    <source>
        <dbReference type="ARBA" id="ARBA00022989"/>
    </source>
</evidence>
<evidence type="ECO:0000256" key="4">
    <source>
        <dbReference type="ARBA" id="ARBA00023136"/>
    </source>
</evidence>
<proteinExistence type="predicted"/>
<keyword evidence="6" id="KW-1185">Reference proteome</keyword>
<comment type="subcellular location">
    <subcellularLocation>
        <location evidence="1">Membrane</location>
        <topology evidence="1">Multi-pass membrane protein</topology>
    </subcellularLocation>
</comment>
<protein>
    <submittedName>
        <fullName evidence="5">Uncharacterized protein</fullName>
    </submittedName>
</protein>
<keyword evidence="2" id="KW-0812">Transmembrane</keyword>
<dbReference type="Proteomes" id="UP001476798">
    <property type="component" value="Unassembled WGS sequence"/>
</dbReference>
<evidence type="ECO:0000313" key="5">
    <source>
        <dbReference type="EMBL" id="MEQ2172470.1"/>
    </source>
</evidence>
<dbReference type="EMBL" id="JAHRIO010042060">
    <property type="protein sequence ID" value="MEQ2172470.1"/>
    <property type="molecule type" value="Genomic_DNA"/>
</dbReference>
<dbReference type="InterPro" id="IPR005178">
    <property type="entry name" value="Ostalpha/TMEM184C"/>
</dbReference>
<comment type="caution">
    <text evidence="5">The sequence shown here is derived from an EMBL/GenBank/DDBJ whole genome shotgun (WGS) entry which is preliminary data.</text>
</comment>
<organism evidence="5 6">
    <name type="scientific">Goodea atripinnis</name>
    <dbReference type="NCBI Taxonomy" id="208336"/>
    <lineage>
        <taxon>Eukaryota</taxon>
        <taxon>Metazoa</taxon>
        <taxon>Chordata</taxon>
        <taxon>Craniata</taxon>
        <taxon>Vertebrata</taxon>
        <taxon>Euteleostomi</taxon>
        <taxon>Actinopterygii</taxon>
        <taxon>Neopterygii</taxon>
        <taxon>Teleostei</taxon>
        <taxon>Neoteleostei</taxon>
        <taxon>Acanthomorphata</taxon>
        <taxon>Ovalentaria</taxon>
        <taxon>Atherinomorphae</taxon>
        <taxon>Cyprinodontiformes</taxon>
        <taxon>Goodeidae</taxon>
        <taxon>Goodea</taxon>
    </lineage>
</organism>
<evidence type="ECO:0000256" key="2">
    <source>
        <dbReference type="ARBA" id="ARBA00022692"/>
    </source>
</evidence>
<accession>A0ABV0NMF1</accession>
<evidence type="ECO:0000256" key="1">
    <source>
        <dbReference type="ARBA" id="ARBA00004141"/>
    </source>
</evidence>
<reference evidence="5 6" key="1">
    <citation type="submission" date="2021-06" db="EMBL/GenBank/DDBJ databases">
        <authorList>
            <person name="Palmer J.M."/>
        </authorList>
    </citation>
    <scope>NUCLEOTIDE SEQUENCE [LARGE SCALE GENOMIC DNA]</scope>
    <source>
        <strain evidence="5 6">GA_2019</strain>
        <tissue evidence="5">Muscle</tissue>
    </source>
</reference>
<dbReference type="Pfam" id="PF03619">
    <property type="entry name" value="Solute_trans_a"/>
    <property type="match status" value="1"/>
</dbReference>
<sequence>LKERRAAANTSNALACQTKVRAESMVRTTLLGHAHMKEALGRHSNMKYSHNRVRNHVTVEDHLFLNTMSSQTLSGSSCSWPTTRSLHLQFYTVTNEQSYIICILFTGPVYGFESWFCLLFITSNQLNVYLRSSQVCHEALMLQLK</sequence>
<evidence type="ECO:0000313" key="6">
    <source>
        <dbReference type="Proteomes" id="UP001476798"/>
    </source>
</evidence>
<gene>
    <name evidence="5" type="ORF">GOODEAATRI_021376</name>
</gene>